<feature type="region of interest" description="Disordered" evidence="1">
    <location>
        <begin position="102"/>
        <end position="126"/>
    </location>
</feature>
<evidence type="ECO:0000256" key="1">
    <source>
        <dbReference type="SAM" id="MobiDB-lite"/>
    </source>
</evidence>
<sequence>MALKRQTENSTTSLVLSGESGAQRRIRIGYYHRLGERHVQCQKDQINMPGRFSPANERLPSKSGRSSSESGRSPSERTLVQRVDARRPMTLVPPRTSKWTFAQRTDARPAKNQQVDVRPANGRSSSEWTLIAQRTNVRRPARTLVQRTVDVRHASARP</sequence>
<dbReference type="AlphaFoldDB" id="A0A0L9ULP9"/>
<organism evidence="2 3">
    <name type="scientific">Phaseolus angularis</name>
    <name type="common">Azuki bean</name>
    <name type="synonym">Vigna angularis</name>
    <dbReference type="NCBI Taxonomy" id="3914"/>
    <lineage>
        <taxon>Eukaryota</taxon>
        <taxon>Viridiplantae</taxon>
        <taxon>Streptophyta</taxon>
        <taxon>Embryophyta</taxon>
        <taxon>Tracheophyta</taxon>
        <taxon>Spermatophyta</taxon>
        <taxon>Magnoliopsida</taxon>
        <taxon>eudicotyledons</taxon>
        <taxon>Gunneridae</taxon>
        <taxon>Pentapetalae</taxon>
        <taxon>rosids</taxon>
        <taxon>fabids</taxon>
        <taxon>Fabales</taxon>
        <taxon>Fabaceae</taxon>
        <taxon>Papilionoideae</taxon>
        <taxon>50 kb inversion clade</taxon>
        <taxon>NPAAA clade</taxon>
        <taxon>indigoferoid/millettioid clade</taxon>
        <taxon>Phaseoleae</taxon>
        <taxon>Vigna</taxon>
    </lineage>
</organism>
<dbReference type="EMBL" id="CM003375">
    <property type="protein sequence ID" value="KOM43464.1"/>
    <property type="molecule type" value="Genomic_DNA"/>
</dbReference>
<reference evidence="3" key="1">
    <citation type="journal article" date="2015" name="Proc. Natl. Acad. Sci. U.S.A.">
        <title>Genome sequencing of adzuki bean (Vigna angularis) provides insight into high starch and low fat accumulation and domestication.</title>
        <authorList>
            <person name="Yang K."/>
            <person name="Tian Z."/>
            <person name="Chen C."/>
            <person name="Luo L."/>
            <person name="Zhao B."/>
            <person name="Wang Z."/>
            <person name="Yu L."/>
            <person name="Li Y."/>
            <person name="Sun Y."/>
            <person name="Li W."/>
            <person name="Chen Y."/>
            <person name="Li Y."/>
            <person name="Zhang Y."/>
            <person name="Ai D."/>
            <person name="Zhao J."/>
            <person name="Shang C."/>
            <person name="Ma Y."/>
            <person name="Wu B."/>
            <person name="Wang M."/>
            <person name="Gao L."/>
            <person name="Sun D."/>
            <person name="Zhang P."/>
            <person name="Guo F."/>
            <person name="Wang W."/>
            <person name="Li Y."/>
            <person name="Wang J."/>
            <person name="Varshney R.K."/>
            <person name="Wang J."/>
            <person name="Ling H.Q."/>
            <person name="Wan P."/>
        </authorList>
    </citation>
    <scope>NUCLEOTIDE SEQUENCE</scope>
    <source>
        <strain evidence="3">cv. Jingnong 6</strain>
    </source>
</reference>
<dbReference type="Gramene" id="KOM43464">
    <property type="protein sequence ID" value="KOM43464"/>
    <property type="gene ID" value="LR48_Vigan05g106800"/>
</dbReference>
<gene>
    <name evidence="2" type="ORF">LR48_Vigan05g106800</name>
</gene>
<feature type="compositionally biased region" description="Low complexity" evidence="1">
    <location>
        <begin position="61"/>
        <end position="73"/>
    </location>
</feature>
<protein>
    <submittedName>
        <fullName evidence="2">Uncharacterized protein</fullName>
    </submittedName>
</protein>
<proteinExistence type="predicted"/>
<evidence type="ECO:0000313" key="3">
    <source>
        <dbReference type="Proteomes" id="UP000053144"/>
    </source>
</evidence>
<dbReference type="Proteomes" id="UP000053144">
    <property type="component" value="Chromosome 5"/>
</dbReference>
<evidence type="ECO:0000313" key="2">
    <source>
        <dbReference type="EMBL" id="KOM43464.1"/>
    </source>
</evidence>
<feature type="region of interest" description="Disordered" evidence="1">
    <location>
        <begin position="47"/>
        <end position="90"/>
    </location>
</feature>
<accession>A0A0L9ULP9</accession>
<name>A0A0L9ULP9_PHAAN</name>